<dbReference type="EMBL" id="CAUYUJ010010642">
    <property type="protein sequence ID" value="CAK0829894.1"/>
    <property type="molecule type" value="Genomic_DNA"/>
</dbReference>
<protein>
    <submittedName>
        <fullName evidence="2">Uncharacterized protein</fullName>
    </submittedName>
</protein>
<feature type="compositionally biased region" description="Basic and acidic residues" evidence="1">
    <location>
        <begin position="1"/>
        <end position="10"/>
    </location>
</feature>
<feature type="compositionally biased region" description="Basic and acidic residues" evidence="1">
    <location>
        <begin position="41"/>
        <end position="69"/>
    </location>
</feature>
<comment type="caution">
    <text evidence="2">The sequence shown here is derived from an EMBL/GenBank/DDBJ whole genome shotgun (WGS) entry which is preliminary data.</text>
</comment>
<accession>A0ABN9SD02</accession>
<feature type="non-terminal residue" evidence="2">
    <location>
        <position position="125"/>
    </location>
</feature>
<evidence type="ECO:0000313" key="3">
    <source>
        <dbReference type="Proteomes" id="UP001189429"/>
    </source>
</evidence>
<organism evidence="2 3">
    <name type="scientific">Prorocentrum cordatum</name>
    <dbReference type="NCBI Taxonomy" id="2364126"/>
    <lineage>
        <taxon>Eukaryota</taxon>
        <taxon>Sar</taxon>
        <taxon>Alveolata</taxon>
        <taxon>Dinophyceae</taxon>
        <taxon>Prorocentrales</taxon>
        <taxon>Prorocentraceae</taxon>
        <taxon>Prorocentrum</taxon>
    </lineage>
</organism>
<dbReference type="Proteomes" id="UP001189429">
    <property type="component" value="Unassembled WGS sequence"/>
</dbReference>
<feature type="region of interest" description="Disordered" evidence="1">
    <location>
        <begin position="1"/>
        <end position="93"/>
    </location>
</feature>
<keyword evidence="3" id="KW-1185">Reference proteome</keyword>
<evidence type="ECO:0000256" key="1">
    <source>
        <dbReference type="SAM" id="MobiDB-lite"/>
    </source>
</evidence>
<evidence type="ECO:0000313" key="2">
    <source>
        <dbReference type="EMBL" id="CAK0829894.1"/>
    </source>
</evidence>
<name>A0ABN9SD02_9DINO</name>
<gene>
    <name evidence="2" type="ORF">PCOR1329_LOCUS28688</name>
</gene>
<reference evidence="2" key="1">
    <citation type="submission" date="2023-10" db="EMBL/GenBank/DDBJ databases">
        <authorList>
            <person name="Chen Y."/>
            <person name="Shah S."/>
            <person name="Dougan E. K."/>
            <person name="Thang M."/>
            <person name="Chan C."/>
        </authorList>
    </citation>
    <scope>NUCLEOTIDE SEQUENCE [LARGE SCALE GENOMIC DNA]</scope>
</reference>
<sequence length="125" mass="12959">MGAAPDRRWTFEGAEAAPSAAHTEGQPAQPKACSTPPRLAEGGRQERQGELQDAQVLHHDDEGTRREQSPEAPCSGPPEAAQQPVPAPRRGEPFECAGLLGGCGLPGACCAGAAPQRRAAACEVR</sequence>
<proteinExistence type="predicted"/>